<dbReference type="SUPFAM" id="SSF55729">
    <property type="entry name" value="Acyl-CoA N-acyltransferases (Nat)"/>
    <property type="match status" value="1"/>
</dbReference>
<dbReference type="InterPro" id="IPR051908">
    <property type="entry name" value="Ribosomal_N-acetyltransferase"/>
</dbReference>
<dbReference type="GO" id="GO:1990189">
    <property type="term" value="F:protein N-terminal-serine acetyltransferase activity"/>
    <property type="evidence" value="ECO:0007669"/>
    <property type="project" value="TreeGrafter"/>
</dbReference>
<dbReference type="HOGENOM" id="CLU_013985_3_4_11"/>
<accession>E3H169</accession>
<sequence>MKIKLRAWREDDAARLYDIYRATPDLVHQMPALGGVEDARILICEELLPSSEHIPWCLEVDNQAAGCVGFRCMGRQPSGTWDRAWVYYWISAETRGLGITSRCVRAACDWAQNIDASNDSAVSPGKPAEQAKISYDFSALTSARSPRVRRLELGYRTNNPASAAVARHIGFVVEGVEREKFCYNGVLYDAAIAARLHRDVDHMLAATSSSGVSAAQPYKDSGSSSREHVES</sequence>
<reference evidence="4" key="1">
    <citation type="submission" date="2010-10" db="EMBL/GenBank/DDBJ databases">
        <title>The complete genome of Rothia dentocariosa ATCC 17931.</title>
        <authorList>
            <person name="Muzny D."/>
            <person name="Qin X."/>
            <person name="Buhay C."/>
            <person name="Dugan-Rocha S."/>
            <person name="Ding Y."/>
            <person name="Chen G."/>
            <person name="Hawes A."/>
            <person name="Holder M."/>
            <person name="Jhangiani S."/>
            <person name="Johnson A."/>
            <person name="Khan Z."/>
            <person name="Li Z."/>
            <person name="Liu W."/>
            <person name="Liu X."/>
            <person name="Perez L."/>
            <person name="Shen H."/>
            <person name="Wang Q."/>
            <person name="Watt J."/>
            <person name="Xi L."/>
            <person name="Xin Y."/>
            <person name="Zhou J."/>
            <person name="Deng J."/>
            <person name="Jiang H."/>
            <person name="Liu Y."/>
            <person name="Qu J."/>
            <person name="Song X.-Z."/>
            <person name="Zhang L."/>
            <person name="Villasana D."/>
            <person name="Johnson A."/>
            <person name="Liu J."/>
            <person name="Liyanage D."/>
            <person name="Lorensuhewa L."/>
            <person name="Robinson T."/>
            <person name="Song A."/>
            <person name="Song B.-B."/>
            <person name="Dinh H."/>
            <person name="Thornton R."/>
            <person name="Coyle M."/>
            <person name="Francisco L."/>
            <person name="Jackson L."/>
            <person name="Javaid M."/>
            <person name="Korchina V."/>
            <person name="Kovar C."/>
            <person name="Mata R."/>
            <person name="Mathew T."/>
            <person name="Ngo R."/>
            <person name="Nguyen L."/>
            <person name="Nguyen N."/>
            <person name="Okwuonu G."/>
            <person name="Ongeri F."/>
            <person name="Pham C."/>
            <person name="Simmons D."/>
            <person name="Wilczek-Boney K."/>
            <person name="Hale W."/>
            <person name="Jakkamsetti A."/>
            <person name="Pham P."/>
            <person name="Ruth R."/>
            <person name="San Lucas F."/>
            <person name="Warren J."/>
            <person name="Zhang J."/>
            <person name="Zhao Z."/>
            <person name="Zhou C."/>
            <person name="Zhu D."/>
            <person name="Lee S."/>
            <person name="Bess C."/>
            <person name="Blankenburg K."/>
            <person name="Forbes L."/>
            <person name="Fu Q."/>
            <person name="Gubbala S."/>
            <person name="Hirani K."/>
            <person name="Jayaseelan J.C."/>
            <person name="Lara F."/>
            <person name="Munidasa M."/>
            <person name="Palculict T."/>
            <person name="Patil S."/>
            <person name="Pu L.-L."/>
            <person name="Saada N."/>
            <person name="Tang L."/>
            <person name="Weissenberger G."/>
            <person name="Zhu Y."/>
            <person name="Hemphill L."/>
            <person name="Shang Y."/>
            <person name="Youmans B."/>
            <person name="Ayvaz T."/>
            <person name="Ross M."/>
            <person name="Santibanez J."/>
            <person name="Aqrawi P."/>
            <person name="Gross S."/>
            <person name="Joshi V."/>
            <person name="Fowler G."/>
            <person name="Nazareth L."/>
            <person name="Reid J."/>
            <person name="Worley K."/>
            <person name="Petrosino J."/>
            <person name="Highlander S."/>
            <person name="Gibbs R."/>
        </authorList>
    </citation>
    <scope>NUCLEOTIDE SEQUENCE [LARGE SCALE GENOMIC DNA]</scope>
    <source>
        <strain evidence="4">ATCC 17931 / CDC X599 / XDIA</strain>
    </source>
</reference>
<dbReference type="PANTHER" id="PTHR43441">
    <property type="entry name" value="RIBOSOMAL-PROTEIN-SERINE ACETYLTRANSFERASE"/>
    <property type="match status" value="1"/>
</dbReference>
<keyword evidence="3" id="KW-0808">Transferase</keyword>
<evidence type="ECO:0000313" key="4">
    <source>
        <dbReference type="Proteomes" id="UP000000387"/>
    </source>
</evidence>
<dbReference type="EMBL" id="CP002280">
    <property type="protein sequence ID" value="ADP41157.1"/>
    <property type="molecule type" value="Genomic_DNA"/>
</dbReference>
<dbReference type="KEGG" id="rdn:HMPREF0733_11700"/>
<evidence type="ECO:0000256" key="1">
    <source>
        <dbReference type="SAM" id="MobiDB-lite"/>
    </source>
</evidence>
<dbReference type="InterPro" id="IPR016181">
    <property type="entry name" value="Acyl_CoA_acyltransferase"/>
</dbReference>
<dbReference type="GeneID" id="29743606"/>
<gene>
    <name evidence="3" type="ordered locus">HMPREF0733_11700</name>
</gene>
<evidence type="ECO:0000313" key="3">
    <source>
        <dbReference type="EMBL" id="ADP41157.1"/>
    </source>
</evidence>
<dbReference type="GO" id="GO:0008999">
    <property type="term" value="F:protein-N-terminal-alanine acetyltransferase activity"/>
    <property type="evidence" value="ECO:0007669"/>
    <property type="project" value="TreeGrafter"/>
</dbReference>
<dbReference type="PROSITE" id="PS51186">
    <property type="entry name" value="GNAT"/>
    <property type="match status" value="1"/>
</dbReference>
<dbReference type="PANTHER" id="PTHR43441:SF10">
    <property type="entry name" value="ACETYLTRANSFERASE"/>
    <property type="match status" value="1"/>
</dbReference>
<dbReference type="Pfam" id="PF13302">
    <property type="entry name" value="Acetyltransf_3"/>
    <property type="match status" value="1"/>
</dbReference>
<dbReference type="Gene3D" id="3.40.630.30">
    <property type="match status" value="1"/>
</dbReference>
<dbReference type="InterPro" id="IPR000182">
    <property type="entry name" value="GNAT_dom"/>
</dbReference>
<name>E3H169_ROTDC</name>
<dbReference type="eggNOG" id="COG1670">
    <property type="taxonomic scope" value="Bacteria"/>
</dbReference>
<evidence type="ECO:0000259" key="2">
    <source>
        <dbReference type="PROSITE" id="PS51186"/>
    </source>
</evidence>
<dbReference type="GO" id="GO:0005737">
    <property type="term" value="C:cytoplasm"/>
    <property type="evidence" value="ECO:0007669"/>
    <property type="project" value="TreeGrafter"/>
</dbReference>
<organism evidence="3 4">
    <name type="scientific">Rothia dentocariosa (strain ATCC 17931 / CDC X599 / XDIA)</name>
    <dbReference type="NCBI Taxonomy" id="762948"/>
    <lineage>
        <taxon>Bacteria</taxon>
        <taxon>Bacillati</taxon>
        <taxon>Actinomycetota</taxon>
        <taxon>Actinomycetes</taxon>
        <taxon>Micrococcales</taxon>
        <taxon>Micrococcaceae</taxon>
        <taxon>Rothia</taxon>
    </lineage>
</organism>
<dbReference type="RefSeq" id="WP_013398866.1">
    <property type="nucleotide sequence ID" value="NC_014643.1"/>
</dbReference>
<feature type="domain" description="N-acetyltransferase" evidence="2">
    <location>
        <begin position="3"/>
        <end position="199"/>
    </location>
</feature>
<protein>
    <submittedName>
        <fullName evidence="3">Acetyltransferase, GNAT family</fullName>
    </submittedName>
</protein>
<proteinExistence type="predicted"/>
<feature type="region of interest" description="Disordered" evidence="1">
    <location>
        <begin position="211"/>
        <end position="231"/>
    </location>
</feature>
<dbReference type="AlphaFoldDB" id="E3H169"/>
<dbReference type="Proteomes" id="UP000000387">
    <property type="component" value="Chromosome"/>
</dbReference>